<organism evidence="1 2">
    <name type="scientific">Desulforhabdus amnigena</name>
    <dbReference type="NCBI Taxonomy" id="40218"/>
    <lineage>
        <taxon>Bacteria</taxon>
        <taxon>Pseudomonadati</taxon>
        <taxon>Thermodesulfobacteriota</taxon>
        <taxon>Syntrophobacteria</taxon>
        <taxon>Syntrophobacterales</taxon>
        <taxon>Syntrophobacteraceae</taxon>
        <taxon>Desulforhabdus</taxon>
    </lineage>
</organism>
<comment type="caution">
    <text evidence="1">The sequence shown here is derived from an EMBL/GenBank/DDBJ whole genome shotgun (WGS) entry which is preliminary data.</text>
</comment>
<keyword evidence="2" id="KW-1185">Reference proteome</keyword>
<accession>A0A9W6D4A1</accession>
<gene>
    <name evidence="1" type="ORF">DAMNIGENAA_02940</name>
</gene>
<protein>
    <submittedName>
        <fullName evidence="1">Uncharacterized protein</fullName>
    </submittedName>
</protein>
<proteinExistence type="predicted"/>
<reference evidence="1" key="1">
    <citation type="submission" date="2022-12" db="EMBL/GenBank/DDBJ databases">
        <title>Reference genome sequencing for broad-spectrum identification of bacterial and archaeal isolates by mass spectrometry.</title>
        <authorList>
            <person name="Sekiguchi Y."/>
            <person name="Tourlousse D.M."/>
        </authorList>
    </citation>
    <scope>NUCLEOTIDE SEQUENCE</scope>
    <source>
        <strain evidence="1">ASRB1</strain>
    </source>
</reference>
<dbReference type="EMBL" id="BSDR01000001">
    <property type="protein sequence ID" value="GLI32861.1"/>
    <property type="molecule type" value="Genomic_DNA"/>
</dbReference>
<dbReference type="Proteomes" id="UP001144372">
    <property type="component" value="Unassembled WGS sequence"/>
</dbReference>
<dbReference type="AlphaFoldDB" id="A0A9W6D4A1"/>
<evidence type="ECO:0000313" key="1">
    <source>
        <dbReference type="EMBL" id="GLI32861.1"/>
    </source>
</evidence>
<evidence type="ECO:0000313" key="2">
    <source>
        <dbReference type="Proteomes" id="UP001144372"/>
    </source>
</evidence>
<name>A0A9W6D4A1_9BACT</name>
<sequence>MTSGISTLSNLISPVLSCSGGVVVHEVRKKRTTPNDINAPATVFIANLSPANLHEFSQTATYAKIDTPGFVNPVMDVPLIPILPQEV</sequence>